<organism evidence="1 2">
    <name type="scientific">Grimontia marina</name>
    <dbReference type="NCBI Taxonomy" id="646534"/>
    <lineage>
        <taxon>Bacteria</taxon>
        <taxon>Pseudomonadati</taxon>
        <taxon>Pseudomonadota</taxon>
        <taxon>Gammaproteobacteria</taxon>
        <taxon>Vibrionales</taxon>
        <taxon>Vibrionaceae</taxon>
        <taxon>Grimontia</taxon>
    </lineage>
</organism>
<accession>A0A128FED9</accession>
<gene>
    <name evidence="1" type="ORF">GMA8713_03202</name>
</gene>
<proteinExistence type="predicted"/>
<reference evidence="2" key="1">
    <citation type="submission" date="2016-02" db="EMBL/GenBank/DDBJ databases">
        <authorList>
            <person name="Rodrigo-Torres Lidia"/>
            <person name="Arahal R.David."/>
        </authorList>
    </citation>
    <scope>NUCLEOTIDE SEQUENCE [LARGE SCALE GENOMIC DNA]</scope>
    <source>
        <strain evidence="2">CECT 8713</strain>
    </source>
</reference>
<keyword evidence="2" id="KW-1185">Reference proteome</keyword>
<dbReference type="RefSeq" id="WP_062712009.1">
    <property type="nucleotide sequence ID" value="NZ_CAWRCI010000031.1"/>
</dbReference>
<dbReference type="AlphaFoldDB" id="A0A128FED9"/>
<evidence type="ECO:0000313" key="2">
    <source>
        <dbReference type="Proteomes" id="UP000073601"/>
    </source>
</evidence>
<protein>
    <submittedName>
        <fullName evidence="1">Uncharacterized protein</fullName>
    </submittedName>
</protein>
<dbReference type="EMBL" id="FIZY01000031">
    <property type="protein sequence ID" value="CZF84666.1"/>
    <property type="molecule type" value="Genomic_DNA"/>
</dbReference>
<evidence type="ECO:0000313" key="1">
    <source>
        <dbReference type="EMBL" id="CZF84666.1"/>
    </source>
</evidence>
<dbReference type="Proteomes" id="UP000073601">
    <property type="component" value="Unassembled WGS sequence"/>
</dbReference>
<dbReference type="OrthoDB" id="737122at2"/>
<name>A0A128FED9_9GAMM</name>
<sequence>MIDLTLDVFASLRELPEPLLHEIPVLLVNRKGNDDDAYMRVKNITGFVEPARSYQLGLGGFEPTDLTQNIKTTTVKEPSKCTIAGQWKQVVLHDEGEKAANILGGYGRFYLPDEYEYLDVPVNTATQENLAYFGCRLVRVGEQITFDGDSAMPVTITSIGQKYVDDYLMNPNLGAGAYLEVHNRPHFHMPLNNLARGALILGKQKANDTIELSGFTIPLGFGVYTPPWVIHADSHLVGDYMVVFSRTDEYSTVLVRRQNNELIGLKLNEVSMK</sequence>